<proteinExistence type="predicted"/>
<gene>
    <name evidence="2" type="ORF">HNP49_002814</name>
</gene>
<evidence type="ECO:0000313" key="2">
    <source>
        <dbReference type="EMBL" id="MBB6342632.1"/>
    </source>
</evidence>
<keyword evidence="3" id="KW-1185">Reference proteome</keyword>
<accession>A0A7X0ESJ9</accession>
<protein>
    <recommendedName>
        <fullName evidence="4">VPLPA-CTERM sorting domain-containing protein</fullName>
    </recommendedName>
</protein>
<name>A0A7X0ESJ9_9PSED</name>
<keyword evidence="1" id="KW-1133">Transmembrane helix</keyword>
<keyword evidence="1" id="KW-0472">Membrane</keyword>
<evidence type="ECO:0008006" key="4">
    <source>
        <dbReference type="Google" id="ProtNLM"/>
    </source>
</evidence>
<dbReference type="Proteomes" id="UP000557193">
    <property type="component" value="Unassembled WGS sequence"/>
</dbReference>
<comment type="caution">
    <text evidence="2">The sequence shown here is derived from an EMBL/GenBank/DDBJ whole genome shotgun (WGS) entry which is preliminary data.</text>
</comment>
<evidence type="ECO:0000313" key="3">
    <source>
        <dbReference type="Proteomes" id="UP000557193"/>
    </source>
</evidence>
<organism evidence="2 3">
    <name type="scientific">Pseudomonas fluvialis</name>
    <dbReference type="NCBI Taxonomy" id="1793966"/>
    <lineage>
        <taxon>Bacteria</taxon>
        <taxon>Pseudomonadati</taxon>
        <taxon>Pseudomonadota</taxon>
        <taxon>Gammaproteobacteria</taxon>
        <taxon>Pseudomonadales</taxon>
        <taxon>Pseudomonadaceae</taxon>
        <taxon>Pseudomonas</taxon>
    </lineage>
</organism>
<feature type="transmembrane region" description="Helical" evidence="1">
    <location>
        <begin position="199"/>
        <end position="219"/>
    </location>
</feature>
<dbReference type="EMBL" id="JACHLL010000005">
    <property type="protein sequence ID" value="MBB6342632.1"/>
    <property type="molecule type" value="Genomic_DNA"/>
</dbReference>
<dbReference type="AlphaFoldDB" id="A0A7X0ESJ9"/>
<sequence>MRIASILRLAAALVIGGFSLEGAAASLQYHFERISDNSPELLGQQLSLEVEALPGGALFTFRNAVGVRSSITDIYFDDRRRRLFSDIIYQADSGVGVSFDGHAAPVNLPAGQAAGFVASFSGDSNSRSLEQGVLTAGVPSNGVNRLGEWVSFLGFWAGATNFDGLLQALGQGDFRVGLHVQGIGRGGASDSYVNQPSAVPLPAAAWLFASALFGFVLMANRRKV</sequence>
<keyword evidence="1" id="KW-0812">Transmembrane</keyword>
<dbReference type="RefSeq" id="WP_184684276.1">
    <property type="nucleotide sequence ID" value="NZ_JACHLL010000005.1"/>
</dbReference>
<reference evidence="2 3" key="1">
    <citation type="submission" date="2020-08" db="EMBL/GenBank/DDBJ databases">
        <title>Functional genomics of gut bacteria from endangered species of beetles.</title>
        <authorList>
            <person name="Carlos-Shanley C."/>
        </authorList>
    </citation>
    <scope>NUCLEOTIDE SEQUENCE [LARGE SCALE GENOMIC DNA]</scope>
    <source>
        <strain evidence="2 3">S00202</strain>
    </source>
</reference>
<evidence type="ECO:0000256" key="1">
    <source>
        <dbReference type="SAM" id="Phobius"/>
    </source>
</evidence>